<dbReference type="CDD" id="cd17536">
    <property type="entry name" value="REC_YesN-like"/>
    <property type="match status" value="1"/>
</dbReference>
<dbReference type="SMART" id="SM00448">
    <property type="entry name" value="REC"/>
    <property type="match status" value="1"/>
</dbReference>
<sequence length="515" mass="58567">MFKVLIVDDEPKLREGLRTFIDWNAYGYTVVDTAANGNEALEKYKTYTPNLVIADIRMPGMDGLQLIQQLRALDPMLHILILSGYADFDYAKKAIIHRADGYLLKPVDEDELIDYIVKIRQQIERETFATRWQNTTKEWGREAFIQSLLTGNQEEASNLETNARELGLLWKHYQVLLVSLHLEDDADTELAASFRKKLATMFDDTGRGSVFSYHMQIGILLKEPILGVEMDGVYQGIRKSAFELGVEFTAALGPKVCSITDVAASYAAARELIKNHFFLGGGKLLCENTAEEFKPAELAGESTVESFTEQLYYAVEVGNRETMKELVHRVGQHLVSEGHGEAEIKRRFVEMLTSILGKGLKQSPELQSRSKEFSDNLSEIYKALTLNDLYEQTEYFLEQMMSRLSGSGKHQEVKVMLDLIHRNFSDNLKLETLSGIFNYNSAYLGKLFKNATGEYFNTYLDKVRIEKAKSLLEEGLKVYQVAEKVGYTNVDYFHSKFRKYVGTSPSAYRKTVNHA</sequence>
<dbReference type="PANTHER" id="PTHR42713">
    <property type="entry name" value="HISTIDINE KINASE-RELATED"/>
    <property type="match status" value="1"/>
</dbReference>
<keyword evidence="7" id="KW-0804">Transcription</keyword>
<dbReference type="PANTHER" id="PTHR42713:SF3">
    <property type="entry name" value="TRANSCRIPTIONAL REGULATORY PROTEIN HPTR"/>
    <property type="match status" value="1"/>
</dbReference>
<evidence type="ECO:0000256" key="8">
    <source>
        <dbReference type="PROSITE-ProRule" id="PRU00169"/>
    </source>
</evidence>
<dbReference type="Proteomes" id="UP001306950">
    <property type="component" value="Unassembled WGS sequence"/>
</dbReference>
<dbReference type="InterPro" id="IPR020449">
    <property type="entry name" value="Tscrpt_reg_AraC-type_HTH"/>
</dbReference>
<keyword evidence="4" id="KW-0902">Two-component regulatory system</keyword>
<feature type="domain" description="Response regulatory" evidence="10">
    <location>
        <begin position="3"/>
        <end position="120"/>
    </location>
</feature>
<dbReference type="PROSITE" id="PS50110">
    <property type="entry name" value="RESPONSE_REGULATORY"/>
    <property type="match status" value="1"/>
</dbReference>
<evidence type="ECO:0000256" key="7">
    <source>
        <dbReference type="ARBA" id="ARBA00023163"/>
    </source>
</evidence>
<evidence type="ECO:0000313" key="11">
    <source>
        <dbReference type="EMBL" id="MEF2964869.1"/>
    </source>
</evidence>
<dbReference type="Pfam" id="PF12833">
    <property type="entry name" value="HTH_18"/>
    <property type="match status" value="1"/>
</dbReference>
<evidence type="ECO:0000256" key="3">
    <source>
        <dbReference type="ARBA" id="ARBA00022553"/>
    </source>
</evidence>
<protein>
    <submittedName>
        <fullName evidence="11">Response regulator transcription factor</fullName>
    </submittedName>
</protein>
<evidence type="ECO:0000256" key="1">
    <source>
        <dbReference type="ARBA" id="ARBA00004496"/>
    </source>
</evidence>
<dbReference type="SUPFAM" id="SSF52172">
    <property type="entry name" value="CheY-like"/>
    <property type="match status" value="1"/>
</dbReference>
<accession>A0ABU7VM79</accession>
<comment type="caution">
    <text evidence="11">The sequence shown here is derived from an EMBL/GenBank/DDBJ whole genome shotgun (WGS) entry which is preliminary data.</text>
</comment>
<comment type="subcellular location">
    <subcellularLocation>
        <location evidence="1">Cytoplasm</location>
    </subcellularLocation>
</comment>
<keyword evidence="12" id="KW-1185">Reference proteome</keyword>
<evidence type="ECO:0000256" key="5">
    <source>
        <dbReference type="ARBA" id="ARBA00023015"/>
    </source>
</evidence>
<evidence type="ECO:0000313" key="12">
    <source>
        <dbReference type="Proteomes" id="UP001306950"/>
    </source>
</evidence>
<gene>
    <name evidence="11" type="ORF">V3851_03425</name>
</gene>
<dbReference type="EMBL" id="JAZHPZ010000001">
    <property type="protein sequence ID" value="MEF2964869.1"/>
    <property type="molecule type" value="Genomic_DNA"/>
</dbReference>
<keyword evidence="3 8" id="KW-0597">Phosphoprotein</keyword>
<dbReference type="InterPro" id="IPR018062">
    <property type="entry name" value="HTH_AraC-typ_CS"/>
</dbReference>
<dbReference type="PRINTS" id="PR00032">
    <property type="entry name" value="HTHARAC"/>
</dbReference>
<dbReference type="SUPFAM" id="SSF46689">
    <property type="entry name" value="Homeodomain-like"/>
    <property type="match status" value="1"/>
</dbReference>
<evidence type="ECO:0000259" key="9">
    <source>
        <dbReference type="PROSITE" id="PS01124"/>
    </source>
</evidence>
<keyword evidence="6" id="KW-0238">DNA-binding</keyword>
<organism evidence="11 12">
    <name type="scientific">Paenibacillus haidiansis</name>
    <dbReference type="NCBI Taxonomy" id="1574488"/>
    <lineage>
        <taxon>Bacteria</taxon>
        <taxon>Bacillati</taxon>
        <taxon>Bacillota</taxon>
        <taxon>Bacilli</taxon>
        <taxon>Bacillales</taxon>
        <taxon>Paenibacillaceae</taxon>
        <taxon>Paenibacillus</taxon>
    </lineage>
</organism>
<dbReference type="Gene3D" id="1.10.10.60">
    <property type="entry name" value="Homeodomain-like"/>
    <property type="match status" value="2"/>
</dbReference>
<dbReference type="SMART" id="SM00342">
    <property type="entry name" value="HTH_ARAC"/>
    <property type="match status" value="1"/>
</dbReference>
<dbReference type="InterPro" id="IPR009057">
    <property type="entry name" value="Homeodomain-like_sf"/>
</dbReference>
<dbReference type="Pfam" id="PF00072">
    <property type="entry name" value="Response_reg"/>
    <property type="match status" value="1"/>
</dbReference>
<evidence type="ECO:0000259" key="10">
    <source>
        <dbReference type="PROSITE" id="PS50110"/>
    </source>
</evidence>
<dbReference type="PROSITE" id="PS00041">
    <property type="entry name" value="HTH_ARAC_FAMILY_1"/>
    <property type="match status" value="1"/>
</dbReference>
<feature type="modified residue" description="4-aspartylphosphate" evidence="8">
    <location>
        <position position="55"/>
    </location>
</feature>
<evidence type="ECO:0000256" key="2">
    <source>
        <dbReference type="ARBA" id="ARBA00022490"/>
    </source>
</evidence>
<dbReference type="RefSeq" id="WP_331845068.1">
    <property type="nucleotide sequence ID" value="NZ_JAZHPZ010000001.1"/>
</dbReference>
<dbReference type="PROSITE" id="PS01124">
    <property type="entry name" value="HTH_ARAC_FAMILY_2"/>
    <property type="match status" value="1"/>
</dbReference>
<dbReference type="InterPro" id="IPR001789">
    <property type="entry name" value="Sig_transdc_resp-reg_receiver"/>
</dbReference>
<proteinExistence type="predicted"/>
<feature type="domain" description="HTH araC/xylS-type" evidence="9">
    <location>
        <begin position="414"/>
        <end position="511"/>
    </location>
</feature>
<dbReference type="InterPro" id="IPR051552">
    <property type="entry name" value="HptR"/>
</dbReference>
<keyword evidence="2" id="KW-0963">Cytoplasm</keyword>
<evidence type="ECO:0000256" key="4">
    <source>
        <dbReference type="ARBA" id="ARBA00023012"/>
    </source>
</evidence>
<dbReference type="InterPro" id="IPR018060">
    <property type="entry name" value="HTH_AraC"/>
</dbReference>
<evidence type="ECO:0000256" key="6">
    <source>
        <dbReference type="ARBA" id="ARBA00023125"/>
    </source>
</evidence>
<dbReference type="InterPro" id="IPR011006">
    <property type="entry name" value="CheY-like_superfamily"/>
</dbReference>
<dbReference type="Gene3D" id="3.40.50.2300">
    <property type="match status" value="1"/>
</dbReference>
<reference evidence="11 12" key="1">
    <citation type="submission" date="2024-02" db="EMBL/GenBank/DDBJ databases">
        <title>A nitrogen-fixing paenibacillus bacterium.</title>
        <authorList>
            <person name="Zhang W.L."/>
            <person name="Chen S.F."/>
        </authorList>
    </citation>
    <scope>NUCLEOTIDE SEQUENCE [LARGE SCALE GENOMIC DNA]</scope>
    <source>
        <strain evidence="11 12">M1</strain>
    </source>
</reference>
<keyword evidence="5" id="KW-0805">Transcription regulation</keyword>
<name>A0ABU7VM79_9BACL</name>